<dbReference type="Proteomes" id="UP000629468">
    <property type="component" value="Unassembled WGS sequence"/>
</dbReference>
<sequence>MLSDLPPEIVSEIASHLPYSDILVLRQAFAHHDFRDAINAHVVWLNLAKEYVTENRHSHFSNTHLLSSLTTDQIRERFEKRLLVNHLWQSSGKVYPTTKRLKKPSPPMLTVDIAPGGRWLFAGTEYCSLYYWDLDSDDPEPVHLVPCDDAGNTPGETNTVTAIDFLVERGDPSSGFIVAFIGRDCHREHKESGEWLYIWDVVPQDEILKAKRLRTLPLPYHGSISRFSFNDHLVARTMTKRLDVYWWRDCTETQLVRCTLVLETDPIITSVYVIGSDKLLVYTMQHDIHKAQLYALEPEYSDVSETGKAVSHATEIWSFCFCSKYRGYETSRFYFDGENHCQIIAMIDGTYSLTIPASQADDAETTLTKVSNFDLHQRESDAQIYGLGLNKGCCRVGKELYRFGYSNALTSGSYEHGVTFEAGIDPFLQRLDYVLSFDEELGRLISVKCGHLVIQDFSLPVYNPADVCPGSDAWTSSRCW</sequence>
<evidence type="ECO:0000313" key="2">
    <source>
        <dbReference type="EMBL" id="KAF7761021.1"/>
    </source>
</evidence>
<dbReference type="InterPro" id="IPR036047">
    <property type="entry name" value="F-box-like_dom_sf"/>
</dbReference>
<gene>
    <name evidence="2" type="ORF">Agabi119p4_10430</name>
</gene>
<accession>A0A8H7EWF3</accession>
<dbReference type="AlphaFoldDB" id="A0A8H7EWF3"/>
<evidence type="ECO:0000313" key="3">
    <source>
        <dbReference type="Proteomes" id="UP000629468"/>
    </source>
</evidence>
<dbReference type="InterPro" id="IPR036322">
    <property type="entry name" value="WD40_repeat_dom_sf"/>
</dbReference>
<dbReference type="InterPro" id="IPR001810">
    <property type="entry name" value="F-box_dom"/>
</dbReference>
<dbReference type="SUPFAM" id="SSF50978">
    <property type="entry name" value="WD40 repeat-like"/>
    <property type="match status" value="1"/>
</dbReference>
<evidence type="ECO:0000259" key="1">
    <source>
        <dbReference type="PROSITE" id="PS50181"/>
    </source>
</evidence>
<dbReference type="SUPFAM" id="SSF81383">
    <property type="entry name" value="F-box domain"/>
    <property type="match status" value="1"/>
</dbReference>
<dbReference type="SMART" id="SM00256">
    <property type="entry name" value="FBOX"/>
    <property type="match status" value="1"/>
</dbReference>
<dbReference type="EMBL" id="JABXXO010000014">
    <property type="protein sequence ID" value="KAF7761021.1"/>
    <property type="molecule type" value="Genomic_DNA"/>
</dbReference>
<feature type="domain" description="F-box" evidence="1">
    <location>
        <begin position="1"/>
        <end position="47"/>
    </location>
</feature>
<protein>
    <recommendedName>
        <fullName evidence="1">F-box domain-containing protein</fullName>
    </recommendedName>
</protein>
<organism evidence="2 3">
    <name type="scientific">Agaricus bisporus var. burnettii</name>
    <dbReference type="NCBI Taxonomy" id="192524"/>
    <lineage>
        <taxon>Eukaryota</taxon>
        <taxon>Fungi</taxon>
        <taxon>Dikarya</taxon>
        <taxon>Basidiomycota</taxon>
        <taxon>Agaricomycotina</taxon>
        <taxon>Agaricomycetes</taxon>
        <taxon>Agaricomycetidae</taxon>
        <taxon>Agaricales</taxon>
        <taxon>Agaricineae</taxon>
        <taxon>Agaricaceae</taxon>
        <taxon>Agaricus</taxon>
    </lineage>
</organism>
<dbReference type="Gene3D" id="2.130.10.10">
    <property type="entry name" value="YVTN repeat-like/Quinoprotein amine dehydrogenase"/>
    <property type="match status" value="1"/>
</dbReference>
<proteinExistence type="predicted"/>
<dbReference type="Pfam" id="PF00646">
    <property type="entry name" value="F-box"/>
    <property type="match status" value="1"/>
</dbReference>
<comment type="caution">
    <text evidence="2">The sequence shown here is derived from an EMBL/GenBank/DDBJ whole genome shotgun (WGS) entry which is preliminary data.</text>
</comment>
<reference evidence="2 3" key="1">
    <citation type="journal article" name="Sci. Rep.">
        <title>Telomere-to-telomere assembled and centromere annotated genomes of the two main subspecies of the button mushroom Agaricus bisporus reveal especially polymorphic chromosome ends.</title>
        <authorList>
            <person name="Sonnenberg A.S.M."/>
            <person name="Sedaghat-Telgerd N."/>
            <person name="Lavrijssen B."/>
            <person name="Ohm R.A."/>
            <person name="Hendrickx P.M."/>
            <person name="Scholtmeijer K."/>
            <person name="Baars J.J.P."/>
            <person name="van Peer A."/>
        </authorList>
    </citation>
    <scope>NUCLEOTIDE SEQUENCE [LARGE SCALE GENOMIC DNA]</scope>
    <source>
        <strain evidence="2 3">H119_p4</strain>
    </source>
</reference>
<name>A0A8H7EWF3_AGABI</name>
<dbReference type="InterPro" id="IPR015943">
    <property type="entry name" value="WD40/YVTN_repeat-like_dom_sf"/>
</dbReference>
<dbReference type="PROSITE" id="PS50181">
    <property type="entry name" value="FBOX"/>
    <property type="match status" value="1"/>
</dbReference>